<evidence type="ECO:0000256" key="2">
    <source>
        <dbReference type="SAM" id="SignalP"/>
    </source>
</evidence>
<protein>
    <recommendedName>
        <fullName evidence="5">Lipoprotein</fullName>
    </recommendedName>
</protein>
<accession>A6VPB7</accession>
<evidence type="ECO:0008006" key="5">
    <source>
        <dbReference type="Google" id="ProtNLM"/>
    </source>
</evidence>
<dbReference type="RefSeq" id="WP_012073191.1">
    <property type="nucleotide sequence ID" value="NC_009655.1"/>
</dbReference>
<reference evidence="4" key="1">
    <citation type="journal article" date="2010" name="BMC Genomics">
        <title>A genomic perspective on the potential of Actinobacillus succinogenes for industrial succinate production.</title>
        <authorList>
            <person name="McKinlay J.B."/>
            <person name="Laivenieks M."/>
            <person name="Schindler B.D."/>
            <person name="McKinlay A.A."/>
            <person name="Siddaramappa S."/>
            <person name="Challacombe J.F."/>
            <person name="Lowry S.R."/>
            <person name="Clum A."/>
            <person name="Lapidus A.L."/>
            <person name="Burkhart K.B."/>
            <person name="Harkins V."/>
            <person name="Vieille C."/>
        </authorList>
    </citation>
    <scope>NUCLEOTIDE SEQUENCE [LARGE SCALE GENOMIC DNA]</scope>
    <source>
        <strain evidence="4">ATCC 55618 / DSM 22257 / CCUG 43843 / 130Z</strain>
    </source>
</reference>
<evidence type="ECO:0000256" key="1">
    <source>
        <dbReference type="SAM" id="MobiDB-lite"/>
    </source>
</evidence>
<keyword evidence="2" id="KW-0732">Signal</keyword>
<feature type="region of interest" description="Disordered" evidence="1">
    <location>
        <begin position="44"/>
        <end position="104"/>
    </location>
</feature>
<dbReference type="HOGENOM" id="CLU_2244197_0_0_6"/>
<feature type="chain" id="PRO_5002701940" description="Lipoprotein" evidence="2">
    <location>
        <begin position="20"/>
        <end position="104"/>
    </location>
</feature>
<organism evidence="3 4">
    <name type="scientific">Actinobacillus succinogenes (strain ATCC 55618 / DSM 22257 / CCUG 43843 / 130Z)</name>
    <dbReference type="NCBI Taxonomy" id="339671"/>
    <lineage>
        <taxon>Bacteria</taxon>
        <taxon>Pseudomonadati</taxon>
        <taxon>Pseudomonadota</taxon>
        <taxon>Gammaproteobacteria</taxon>
        <taxon>Pasteurellales</taxon>
        <taxon>Pasteurellaceae</taxon>
        <taxon>Actinobacillus</taxon>
    </lineage>
</organism>
<name>A6VPB7_ACTSZ</name>
<keyword evidence="4" id="KW-1185">Reference proteome</keyword>
<dbReference type="PROSITE" id="PS51257">
    <property type="entry name" value="PROKAR_LIPOPROTEIN"/>
    <property type="match status" value="1"/>
</dbReference>
<dbReference type="AlphaFoldDB" id="A6VPB7"/>
<evidence type="ECO:0000313" key="3">
    <source>
        <dbReference type="EMBL" id="ABR74814.1"/>
    </source>
</evidence>
<evidence type="ECO:0000313" key="4">
    <source>
        <dbReference type="Proteomes" id="UP000001114"/>
    </source>
</evidence>
<dbReference type="KEGG" id="asu:Asuc_1455"/>
<dbReference type="Proteomes" id="UP000001114">
    <property type="component" value="Chromosome"/>
</dbReference>
<dbReference type="EMBL" id="CP000746">
    <property type="protein sequence ID" value="ABR74814.1"/>
    <property type="molecule type" value="Genomic_DNA"/>
</dbReference>
<feature type="signal peptide" evidence="2">
    <location>
        <begin position="1"/>
        <end position="19"/>
    </location>
</feature>
<sequence>MKKLLFLTALSVSTLSLTACIVGDGYYDDGYRDHIARYDRHYDRRDSEPRWHKDERRDHRRLERSPERRAAEARRRANDQLHKGERRPDREERRRRDIFDRRDR</sequence>
<proteinExistence type="predicted"/>
<gene>
    <name evidence="3" type="ordered locus">Asuc_1455</name>
</gene>